<reference evidence="3" key="1">
    <citation type="submission" date="2022-12" db="EMBL/GenBank/DDBJ databases">
        <title>Draft genome assemblies for two species of Escallonia (Escalloniales).</title>
        <authorList>
            <person name="Chanderbali A."/>
            <person name="Dervinis C."/>
            <person name="Anghel I."/>
            <person name="Soltis D."/>
            <person name="Soltis P."/>
            <person name="Zapata F."/>
        </authorList>
    </citation>
    <scope>NUCLEOTIDE SEQUENCE</scope>
    <source>
        <strain evidence="3">UCBG92.1500</strain>
        <tissue evidence="3">Leaf</tissue>
    </source>
</reference>
<feature type="region of interest" description="Disordered" evidence="1">
    <location>
        <begin position="176"/>
        <end position="211"/>
    </location>
</feature>
<accession>A0AA88ULW7</accession>
<feature type="compositionally biased region" description="Polar residues" evidence="1">
    <location>
        <begin position="25"/>
        <end position="35"/>
    </location>
</feature>
<organism evidence="3 4">
    <name type="scientific">Escallonia rubra</name>
    <dbReference type="NCBI Taxonomy" id="112253"/>
    <lineage>
        <taxon>Eukaryota</taxon>
        <taxon>Viridiplantae</taxon>
        <taxon>Streptophyta</taxon>
        <taxon>Embryophyta</taxon>
        <taxon>Tracheophyta</taxon>
        <taxon>Spermatophyta</taxon>
        <taxon>Magnoliopsida</taxon>
        <taxon>eudicotyledons</taxon>
        <taxon>Gunneridae</taxon>
        <taxon>Pentapetalae</taxon>
        <taxon>asterids</taxon>
        <taxon>campanulids</taxon>
        <taxon>Escalloniales</taxon>
        <taxon>Escalloniaceae</taxon>
        <taxon>Escallonia</taxon>
    </lineage>
</organism>
<gene>
    <name evidence="3" type="ORF">RJ640_009054</name>
</gene>
<feature type="transmembrane region" description="Helical" evidence="2">
    <location>
        <begin position="244"/>
        <end position="269"/>
    </location>
</feature>
<keyword evidence="2" id="KW-0472">Membrane</keyword>
<sequence>MRSPSVKTPHRHSRTVLHIVHIQRSQQTVPQNPQHRLQKLPRQRNPHTFGTATSGIFLNFQISHLFHYIFYLLNVNPVRECVNVNRIKFGLARAILPSPIGRESAEVKLRPARHLRDLLVSEKDGLKAGEGGGGGGGGVDAGEVEGGEEGDEGEDDEAEIGVGGEEGVVEPVAEGVGAGAGRGGGEKGGDGGVSGGEGEEGPGGPVGVGEGGERGVGGWGEKGGEEVDAVAGFGNGLPPGLHRVVVAVAVVVAVVVVVIAVSVVVVVVATRVWIGGGGGGGGGRGTAGDVEVHLWGGGRIGVSVPDLGERKVDQ</sequence>
<dbReference type="EMBL" id="JAVXUO010001022">
    <property type="protein sequence ID" value="KAK2986911.1"/>
    <property type="molecule type" value="Genomic_DNA"/>
</dbReference>
<comment type="caution">
    <text evidence="3">The sequence shown here is derived from an EMBL/GenBank/DDBJ whole genome shotgun (WGS) entry which is preliminary data.</text>
</comment>
<evidence type="ECO:0000256" key="1">
    <source>
        <dbReference type="SAM" id="MobiDB-lite"/>
    </source>
</evidence>
<evidence type="ECO:0000313" key="4">
    <source>
        <dbReference type="Proteomes" id="UP001187471"/>
    </source>
</evidence>
<proteinExistence type="predicted"/>
<feature type="region of interest" description="Disordered" evidence="1">
    <location>
        <begin position="124"/>
        <end position="159"/>
    </location>
</feature>
<keyword evidence="2" id="KW-1133">Transmembrane helix</keyword>
<feature type="region of interest" description="Disordered" evidence="1">
    <location>
        <begin position="25"/>
        <end position="46"/>
    </location>
</feature>
<keyword evidence="4" id="KW-1185">Reference proteome</keyword>
<feature type="compositionally biased region" description="Gly residues" evidence="1">
    <location>
        <begin position="128"/>
        <end position="140"/>
    </location>
</feature>
<evidence type="ECO:0000256" key="2">
    <source>
        <dbReference type="SAM" id="Phobius"/>
    </source>
</evidence>
<dbReference type="Proteomes" id="UP001187471">
    <property type="component" value="Unassembled WGS sequence"/>
</dbReference>
<feature type="compositionally biased region" description="Basic residues" evidence="1">
    <location>
        <begin position="36"/>
        <end position="45"/>
    </location>
</feature>
<evidence type="ECO:0000313" key="3">
    <source>
        <dbReference type="EMBL" id="KAK2986911.1"/>
    </source>
</evidence>
<feature type="compositionally biased region" description="Gly residues" evidence="1">
    <location>
        <begin position="190"/>
        <end position="211"/>
    </location>
</feature>
<feature type="compositionally biased region" description="Acidic residues" evidence="1">
    <location>
        <begin position="142"/>
        <end position="159"/>
    </location>
</feature>
<protein>
    <submittedName>
        <fullName evidence="3">Uncharacterized protein</fullName>
    </submittedName>
</protein>
<dbReference type="AlphaFoldDB" id="A0AA88ULW7"/>
<name>A0AA88ULW7_9ASTE</name>
<keyword evidence="2" id="KW-0812">Transmembrane</keyword>
<feature type="non-terminal residue" evidence="3">
    <location>
        <position position="314"/>
    </location>
</feature>